<dbReference type="InterPro" id="IPR011010">
    <property type="entry name" value="DNA_brk_join_enz"/>
</dbReference>
<reference evidence="5 6" key="1">
    <citation type="journal article" date="2015" name="Plant Cell">
        <title>Oil accumulation by the oleaginous diatom Fistulifera solaris as revealed by the genome and transcriptome.</title>
        <authorList>
            <person name="Tanaka T."/>
            <person name="Maeda Y."/>
            <person name="Veluchamy A."/>
            <person name="Tanaka M."/>
            <person name="Abida H."/>
            <person name="Marechal E."/>
            <person name="Bowler C."/>
            <person name="Muto M."/>
            <person name="Sunaga Y."/>
            <person name="Tanaka M."/>
            <person name="Yoshino T."/>
            <person name="Taniguchi T."/>
            <person name="Fukuda Y."/>
            <person name="Nemoto M."/>
            <person name="Matsumoto M."/>
            <person name="Wong P.S."/>
            <person name="Aburatani S."/>
            <person name="Fujibuchi W."/>
        </authorList>
    </citation>
    <scope>NUCLEOTIDE SEQUENCE [LARGE SCALE GENOMIC DNA]</scope>
    <source>
        <strain evidence="5 6">JPCC DA0580</strain>
    </source>
</reference>
<dbReference type="SUPFAM" id="SSF56349">
    <property type="entry name" value="DNA breaking-rejoining enzymes"/>
    <property type="match status" value="1"/>
</dbReference>
<proteinExistence type="predicted"/>
<dbReference type="GO" id="GO:0003677">
    <property type="term" value="F:DNA binding"/>
    <property type="evidence" value="ECO:0007669"/>
    <property type="project" value="InterPro"/>
</dbReference>
<keyword evidence="6" id="KW-1185">Reference proteome</keyword>
<dbReference type="Proteomes" id="UP000198406">
    <property type="component" value="Unassembled WGS sequence"/>
</dbReference>
<feature type="coiled-coil region" evidence="2">
    <location>
        <begin position="244"/>
        <end position="271"/>
    </location>
</feature>
<feature type="domain" description="Tyr recombinase" evidence="4">
    <location>
        <begin position="256"/>
        <end position="446"/>
    </location>
</feature>
<dbReference type="GO" id="GO:0015074">
    <property type="term" value="P:DNA integration"/>
    <property type="evidence" value="ECO:0007669"/>
    <property type="project" value="InterPro"/>
</dbReference>
<dbReference type="OrthoDB" id="71417at2759"/>
<comment type="caution">
    <text evidence="5">The sequence shown here is derived from an EMBL/GenBank/DDBJ whole genome shotgun (WGS) entry which is preliminary data.</text>
</comment>
<dbReference type="InterPro" id="IPR013762">
    <property type="entry name" value="Integrase-like_cat_sf"/>
</dbReference>
<accession>A0A1Z5KRZ5</accession>
<evidence type="ECO:0000256" key="2">
    <source>
        <dbReference type="SAM" id="Coils"/>
    </source>
</evidence>
<dbReference type="PROSITE" id="PS51898">
    <property type="entry name" value="TYR_RECOMBINASE"/>
    <property type="match status" value="1"/>
</dbReference>
<feature type="region of interest" description="Disordered" evidence="3">
    <location>
        <begin position="1"/>
        <end position="42"/>
    </location>
</feature>
<evidence type="ECO:0000313" key="5">
    <source>
        <dbReference type="EMBL" id="GAX29094.1"/>
    </source>
</evidence>
<evidence type="ECO:0000313" key="6">
    <source>
        <dbReference type="Proteomes" id="UP000198406"/>
    </source>
</evidence>
<keyword evidence="1" id="KW-0233">DNA recombination</keyword>
<feature type="compositionally biased region" description="Low complexity" evidence="3">
    <location>
        <begin position="30"/>
        <end position="40"/>
    </location>
</feature>
<organism evidence="5 6">
    <name type="scientific">Fistulifera solaris</name>
    <name type="common">Oleaginous diatom</name>
    <dbReference type="NCBI Taxonomy" id="1519565"/>
    <lineage>
        <taxon>Eukaryota</taxon>
        <taxon>Sar</taxon>
        <taxon>Stramenopiles</taxon>
        <taxon>Ochrophyta</taxon>
        <taxon>Bacillariophyta</taxon>
        <taxon>Bacillariophyceae</taxon>
        <taxon>Bacillariophycidae</taxon>
        <taxon>Naviculales</taxon>
        <taxon>Naviculaceae</taxon>
        <taxon>Fistulifera</taxon>
    </lineage>
</organism>
<dbReference type="GO" id="GO:0006310">
    <property type="term" value="P:DNA recombination"/>
    <property type="evidence" value="ECO:0007669"/>
    <property type="project" value="UniProtKB-KW"/>
</dbReference>
<evidence type="ECO:0000259" key="4">
    <source>
        <dbReference type="PROSITE" id="PS51898"/>
    </source>
</evidence>
<evidence type="ECO:0000256" key="1">
    <source>
        <dbReference type="ARBA" id="ARBA00023172"/>
    </source>
</evidence>
<keyword evidence="2" id="KW-0175">Coiled coil</keyword>
<dbReference type="InParanoid" id="A0A1Z5KRZ5"/>
<protein>
    <recommendedName>
        <fullName evidence="4">Tyr recombinase domain-containing protein</fullName>
    </recommendedName>
</protein>
<evidence type="ECO:0000256" key="3">
    <source>
        <dbReference type="SAM" id="MobiDB-lite"/>
    </source>
</evidence>
<gene>
    <name evidence="5" type="ORF">FisN_7Hh310</name>
</gene>
<sequence>MAHHTRAAIVPVLAERTAATPVRSDESKGPSQQTSTSSSPATDVFALDIKTNTTRRPHMKKTVVNPTAKARPSDNYGLLPNDPNYPRLMQDLDAFFKFMIEPSILQQEAPIRKATADVYLRHARLFLGWHMEQRGQFGKNSSLFDIIPNKEKESASDVVAFLLWLRKTRSISASYEANLVRGLIKLFKYRFAHESDATATNQPYDDIPALRELRKLQRDANRKQSVAGRSSDEAQKWLTWPQFLDVVQRAGEELRNEMKSLDESNAKERRKIAVLYQKYLILQIFASVPDRQRTIRELELGRTFVKDDECWTIRHGADDYKTGKVYGQRAPLRLQARLTDSIDDFLEHWRPCLQPSTPFLFAQPRTGKPLTQDSLYQIVSRACYRFTGKRTNPHLLRDMVVTHVRESTDASEKELEALALYMGHSIQMQRTSYDRRTLETKVAPAVVLLESVNAQSGI</sequence>
<dbReference type="InterPro" id="IPR002104">
    <property type="entry name" value="Integrase_catalytic"/>
</dbReference>
<dbReference type="AlphaFoldDB" id="A0A1Z5KRZ5"/>
<name>A0A1Z5KRZ5_FISSO</name>
<dbReference type="EMBL" id="BDSP01000285">
    <property type="protein sequence ID" value="GAX29094.1"/>
    <property type="molecule type" value="Genomic_DNA"/>
</dbReference>
<dbReference type="Gene3D" id="1.10.443.10">
    <property type="entry name" value="Intergrase catalytic core"/>
    <property type="match status" value="1"/>
</dbReference>